<comment type="caution">
    <text evidence="3">The sequence shown here is derived from an EMBL/GenBank/DDBJ whole genome shotgun (WGS) entry which is preliminary data.</text>
</comment>
<feature type="transmembrane region" description="Helical" evidence="1">
    <location>
        <begin position="58"/>
        <end position="84"/>
    </location>
</feature>
<feature type="transmembrane region" description="Helical" evidence="1">
    <location>
        <begin position="169"/>
        <end position="193"/>
    </location>
</feature>
<keyword evidence="4" id="KW-1185">Reference proteome</keyword>
<dbReference type="STRING" id="1077348.A0A2G8SMK2"/>
<evidence type="ECO:0000256" key="1">
    <source>
        <dbReference type="SAM" id="Phobius"/>
    </source>
</evidence>
<dbReference type="AlphaFoldDB" id="A0A2G8SMK2"/>
<keyword evidence="1" id="KW-0472">Membrane</keyword>
<sequence length="359" mass="38934">MDSVPPSTLPAAAVSRIKEALACAQVGTIVSTGVYGITVLQAYMYFQNSTHDSMQMRSFVGLLFVLDTVSLALGVAALFKYVVSDFGEPLLLLHIPPTLALEDALTVVIRTFTQCFFAYRIWALSKRNVTLVTSVVILALCSFGPGMAISVDMYTDDDIFSLGTLKTRILAGFANGLSAVCDILITASLCYYLHSKRTGFRRTDSMIDRLIVYAVNRGALTAICQAGEMITTVAFPGRFIFIPFALLNSKLYCNTLLATLNAQKSMKREGDNIVELGTQFINRLNAPTSENGTCRHTAGQLVGASDSIPTFVMDISVGKNTVRTPSLSERKLLANDPADSKDAEAIAPSISYHTLHIKE</sequence>
<gene>
    <name evidence="3" type="ORF">GSI_02779</name>
</gene>
<protein>
    <recommendedName>
        <fullName evidence="2">DUF6534 domain-containing protein</fullName>
    </recommendedName>
</protein>
<keyword evidence="1" id="KW-0812">Transmembrane</keyword>
<dbReference type="InterPro" id="IPR045339">
    <property type="entry name" value="DUF6534"/>
</dbReference>
<evidence type="ECO:0000313" key="3">
    <source>
        <dbReference type="EMBL" id="PIL34992.1"/>
    </source>
</evidence>
<dbReference type="EMBL" id="AYKW01000004">
    <property type="protein sequence ID" value="PIL34992.1"/>
    <property type="molecule type" value="Genomic_DNA"/>
</dbReference>
<proteinExistence type="predicted"/>
<dbReference type="Pfam" id="PF20152">
    <property type="entry name" value="DUF6534"/>
    <property type="match status" value="1"/>
</dbReference>
<evidence type="ECO:0000259" key="2">
    <source>
        <dbReference type="Pfam" id="PF20152"/>
    </source>
</evidence>
<feature type="domain" description="DUF6534" evidence="2">
    <location>
        <begin position="178"/>
        <end position="264"/>
    </location>
</feature>
<accession>A0A2G8SMK2</accession>
<dbReference type="PANTHER" id="PTHR40465">
    <property type="entry name" value="CHROMOSOME 1, WHOLE GENOME SHOTGUN SEQUENCE"/>
    <property type="match status" value="1"/>
</dbReference>
<dbReference type="Proteomes" id="UP000230002">
    <property type="component" value="Unassembled WGS sequence"/>
</dbReference>
<keyword evidence="1" id="KW-1133">Transmembrane helix</keyword>
<dbReference type="OrthoDB" id="2733914at2759"/>
<dbReference type="PANTHER" id="PTHR40465:SF1">
    <property type="entry name" value="DUF6534 DOMAIN-CONTAINING PROTEIN"/>
    <property type="match status" value="1"/>
</dbReference>
<feature type="transmembrane region" description="Helical" evidence="1">
    <location>
        <begin position="26"/>
        <end position="46"/>
    </location>
</feature>
<name>A0A2G8SMK2_9APHY</name>
<feature type="transmembrane region" description="Helical" evidence="1">
    <location>
        <begin position="129"/>
        <end position="149"/>
    </location>
</feature>
<reference evidence="3 4" key="1">
    <citation type="journal article" date="2015" name="Sci. Rep.">
        <title>Chromosome-level genome map provides insights into diverse defense mechanisms in the medicinal fungus Ganoderma sinense.</title>
        <authorList>
            <person name="Zhu Y."/>
            <person name="Xu J."/>
            <person name="Sun C."/>
            <person name="Zhou S."/>
            <person name="Xu H."/>
            <person name="Nelson D.R."/>
            <person name="Qian J."/>
            <person name="Song J."/>
            <person name="Luo H."/>
            <person name="Xiang L."/>
            <person name="Li Y."/>
            <person name="Xu Z."/>
            <person name="Ji A."/>
            <person name="Wang L."/>
            <person name="Lu S."/>
            <person name="Hayward A."/>
            <person name="Sun W."/>
            <person name="Li X."/>
            <person name="Schwartz D.C."/>
            <person name="Wang Y."/>
            <person name="Chen S."/>
        </authorList>
    </citation>
    <scope>NUCLEOTIDE SEQUENCE [LARGE SCALE GENOMIC DNA]</scope>
    <source>
        <strain evidence="3 4">ZZ0214-1</strain>
    </source>
</reference>
<evidence type="ECO:0000313" key="4">
    <source>
        <dbReference type="Proteomes" id="UP000230002"/>
    </source>
</evidence>
<organism evidence="3 4">
    <name type="scientific">Ganoderma sinense ZZ0214-1</name>
    <dbReference type="NCBI Taxonomy" id="1077348"/>
    <lineage>
        <taxon>Eukaryota</taxon>
        <taxon>Fungi</taxon>
        <taxon>Dikarya</taxon>
        <taxon>Basidiomycota</taxon>
        <taxon>Agaricomycotina</taxon>
        <taxon>Agaricomycetes</taxon>
        <taxon>Polyporales</taxon>
        <taxon>Polyporaceae</taxon>
        <taxon>Ganoderma</taxon>
    </lineage>
</organism>